<reference evidence="2 3" key="1">
    <citation type="submission" date="2015-08" db="EMBL/GenBank/DDBJ databases">
        <title>Next Generation Sequencing and Analysis of the Genome of Puccinia sorghi L Schw, the Causal Agent of Maize Common Rust.</title>
        <authorList>
            <person name="Rochi L."/>
            <person name="Burguener G."/>
            <person name="Darino M."/>
            <person name="Turjanski A."/>
            <person name="Kreff E."/>
            <person name="Dieguez M.J."/>
            <person name="Sacco F."/>
        </authorList>
    </citation>
    <scope>NUCLEOTIDE SEQUENCE [LARGE SCALE GENOMIC DNA]</scope>
    <source>
        <strain evidence="2 3">RO10H11247</strain>
    </source>
</reference>
<sequence>MSKFPAHVGPFHLYFYFYHLPLLQPLSFPDSAGAPVQSRSQKKTTEEPKAPRQCNYTEAEDFQLCTTWLDITQDPIIGINKTGDGFWAQVCEKYLQEIPDPIQTPIGLRSRWGTLQAAINKFSGCVVERETVSVGN</sequence>
<organism evidence="2 3">
    <name type="scientific">Puccinia sorghi</name>
    <dbReference type="NCBI Taxonomy" id="27349"/>
    <lineage>
        <taxon>Eukaryota</taxon>
        <taxon>Fungi</taxon>
        <taxon>Dikarya</taxon>
        <taxon>Basidiomycota</taxon>
        <taxon>Pucciniomycotina</taxon>
        <taxon>Pucciniomycetes</taxon>
        <taxon>Pucciniales</taxon>
        <taxon>Pucciniaceae</taxon>
        <taxon>Puccinia</taxon>
    </lineage>
</organism>
<dbReference type="OrthoDB" id="2507429at2759"/>
<name>A0A0L6UT12_9BASI</name>
<dbReference type="STRING" id="27349.A0A0L6UT12"/>
<comment type="caution">
    <text evidence="2">The sequence shown here is derived from an EMBL/GenBank/DDBJ whole genome shotgun (WGS) entry which is preliminary data.</text>
</comment>
<dbReference type="AlphaFoldDB" id="A0A0L6UT12"/>
<dbReference type="EMBL" id="LAVV01008899">
    <property type="protein sequence ID" value="KNZ51696.1"/>
    <property type="molecule type" value="Genomic_DNA"/>
</dbReference>
<evidence type="ECO:0000313" key="2">
    <source>
        <dbReference type="EMBL" id="KNZ51696.1"/>
    </source>
</evidence>
<evidence type="ECO:0000256" key="1">
    <source>
        <dbReference type="SAM" id="MobiDB-lite"/>
    </source>
</evidence>
<keyword evidence="3" id="KW-1185">Reference proteome</keyword>
<protein>
    <recommendedName>
        <fullName evidence="4">No apical meristem-associated C-terminal domain-containing protein</fullName>
    </recommendedName>
</protein>
<dbReference type="VEuPathDB" id="FungiDB:VP01_3858g1"/>
<feature type="region of interest" description="Disordered" evidence="1">
    <location>
        <begin position="34"/>
        <end position="53"/>
    </location>
</feature>
<gene>
    <name evidence="2" type="ORF">VP01_3858g1</name>
</gene>
<dbReference type="PANTHER" id="PTHR45125:SF3">
    <property type="entry name" value="NO-APICAL-MERISTEM-ASSOCIATED CARBOXY-TERMINAL DOMAIN PROTEIN"/>
    <property type="match status" value="1"/>
</dbReference>
<dbReference type="Proteomes" id="UP000037035">
    <property type="component" value="Unassembled WGS sequence"/>
</dbReference>
<dbReference type="PANTHER" id="PTHR45125">
    <property type="entry name" value="F21J9.4-RELATED"/>
    <property type="match status" value="1"/>
</dbReference>
<evidence type="ECO:0000313" key="3">
    <source>
        <dbReference type="Proteomes" id="UP000037035"/>
    </source>
</evidence>
<accession>A0A0L6UT12</accession>
<evidence type="ECO:0008006" key="4">
    <source>
        <dbReference type="Google" id="ProtNLM"/>
    </source>
</evidence>
<proteinExistence type="predicted"/>